<name>A0ABV5H801_9FLAO</name>
<dbReference type="NCBIfam" id="NF008687">
    <property type="entry name" value="PRK11706.1"/>
    <property type="match status" value="1"/>
</dbReference>
<dbReference type="SUPFAM" id="SSF53383">
    <property type="entry name" value="PLP-dependent transferases"/>
    <property type="match status" value="1"/>
</dbReference>
<keyword evidence="2" id="KW-0663">Pyridoxal phosphate</keyword>
<evidence type="ECO:0000256" key="1">
    <source>
        <dbReference type="ARBA" id="ARBA00037999"/>
    </source>
</evidence>
<keyword evidence="3" id="KW-0808">Transferase</keyword>
<evidence type="ECO:0000256" key="2">
    <source>
        <dbReference type="RuleBase" id="RU004508"/>
    </source>
</evidence>
<evidence type="ECO:0000313" key="4">
    <source>
        <dbReference type="Proteomes" id="UP001589562"/>
    </source>
</evidence>
<dbReference type="Pfam" id="PF01041">
    <property type="entry name" value="DegT_DnrJ_EryC1"/>
    <property type="match status" value="1"/>
</dbReference>
<proteinExistence type="inferred from homology"/>
<dbReference type="EMBL" id="JBHMFE010000009">
    <property type="protein sequence ID" value="MFB9107992.1"/>
    <property type="molecule type" value="Genomic_DNA"/>
</dbReference>
<dbReference type="Gene3D" id="3.90.1150.10">
    <property type="entry name" value="Aspartate Aminotransferase, domain 1"/>
    <property type="match status" value="1"/>
</dbReference>
<dbReference type="GO" id="GO:0019180">
    <property type="term" value="F:dTDP-4-amino-4,6-dideoxygalactose transaminase activity"/>
    <property type="evidence" value="ECO:0007669"/>
    <property type="project" value="UniProtKB-EC"/>
</dbReference>
<dbReference type="InterPro" id="IPR012749">
    <property type="entry name" value="WecE-like"/>
</dbReference>
<comment type="similarity">
    <text evidence="1 2">Belongs to the DegT/DnrJ/EryC1 family.</text>
</comment>
<gene>
    <name evidence="3" type="primary">rffA</name>
    <name evidence="3" type="synonym">fcnA</name>
    <name evidence="3" type="synonym">wecE</name>
    <name evidence="3" type="ORF">ACFFVK_05315</name>
</gene>
<dbReference type="InterPro" id="IPR015422">
    <property type="entry name" value="PyrdxlP-dep_Trfase_small"/>
</dbReference>
<dbReference type="NCBIfam" id="TIGR02379">
    <property type="entry name" value="ECA_wecE"/>
    <property type="match status" value="1"/>
</dbReference>
<dbReference type="Gene3D" id="3.40.640.10">
    <property type="entry name" value="Type I PLP-dependent aspartate aminotransferase-like (Major domain)"/>
    <property type="match status" value="1"/>
</dbReference>
<keyword evidence="3" id="KW-0032">Aminotransferase</keyword>
<evidence type="ECO:0000313" key="3">
    <source>
        <dbReference type="EMBL" id="MFB9107992.1"/>
    </source>
</evidence>
<reference evidence="3 4" key="1">
    <citation type="submission" date="2024-09" db="EMBL/GenBank/DDBJ databases">
        <authorList>
            <person name="Sun Q."/>
            <person name="Mori K."/>
        </authorList>
    </citation>
    <scope>NUCLEOTIDE SEQUENCE [LARGE SCALE GENOMIC DNA]</scope>
    <source>
        <strain evidence="3 4">CECT 8365</strain>
    </source>
</reference>
<protein>
    <submittedName>
        <fullName evidence="3">dTDP-4-amino-4,6-dideoxygalactose transaminase</fullName>
        <ecNumber evidence="3">2.6.1.59</ecNumber>
    </submittedName>
</protein>
<dbReference type="EC" id="2.6.1.59" evidence="3"/>
<sequence length="383" mass="43370">MEFIIPFNKPYLTGQETNYINQAVESGKISGNGIFTKKCQSFFEDKYGFKKCLLTTSCTDALEMAAILSNIKEGDEIIIPSYTFVSTALAFIRQGAKIVFIDSEADTPNIDVSQIESLITAKTKAIVPVHYAGVACDMDSIMDLANKYNLLVIEDAAQAIDSFYKGKPLGSIGHMAAFSFHETKNIISGEGGLLVINDERFIDRAEIIWEKGTNRASFFRGEINKYGWVDTGSSFLPSEIIAAFLWAQLENLDLIQIRRKKISEIYFKGLDGLAKKNSIKLFCVPDYATNNGHMFYIETKNISERTALLSYFKANNILAVFHYLSLHKSSFYEQNYPHYANKHLPNSDRYSDTLIRLPLYYDLSNEEVNFIIEKINVFYNSQI</sequence>
<dbReference type="InterPro" id="IPR015421">
    <property type="entry name" value="PyrdxlP-dep_Trfase_major"/>
</dbReference>
<dbReference type="RefSeq" id="WP_379679816.1">
    <property type="nucleotide sequence ID" value="NZ_JBHMFE010000009.1"/>
</dbReference>
<dbReference type="InterPro" id="IPR000653">
    <property type="entry name" value="DegT/StrS_aminotransferase"/>
</dbReference>
<dbReference type="PANTHER" id="PTHR30244">
    <property type="entry name" value="TRANSAMINASE"/>
    <property type="match status" value="1"/>
</dbReference>
<organism evidence="3 4">
    <name type="scientific">Flavobacterium gyeonganense</name>
    <dbReference type="NCBI Taxonomy" id="1310418"/>
    <lineage>
        <taxon>Bacteria</taxon>
        <taxon>Pseudomonadati</taxon>
        <taxon>Bacteroidota</taxon>
        <taxon>Flavobacteriia</taxon>
        <taxon>Flavobacteriales</taxon>
        <taxon>Flavobacteriaceae</taxon>
        <taxon>Flavobacterium</taxon>
    </lineage>
</organism>
<dbReference type="CDD" id="cd00616">
    <property type="entry name" value="AHBA_syn"/>
    <property type="match status" value="1"/>
</dbReference>
<dbReference type="PIRSF" id="PIRSF000390">
    <property type="entry name" value="PLP_StrS"/>
    <property type="match status" value="1"/>
</dbReference>
<accession>A0ABV5H801</accession>
<keyword evidence="4" id="KW-1185">Reference proteome</keyword>
<dbReference type="Proteomes" id="UP001589562">
    <property type="component" value="Unassembled WGS sequence"/>
</dbReference>
<comment type="caution">
    <text evidence="3">The sequence shown here is derived from an EMBL/GenBank/DDBJ whole genome shotgun (WGS) entry which is preliminary data.</text>
</comment>
<dbReference type="InterPro" id="IPR015424">
    <property type="entry name" value="PyrdxlP-dep_Trfase"/>
</dbReference>
<dbReference type="PANTHER" id="PTHR30244:SF34">
    <property type="entry name" value="DTDP-4-AMINO-4,6-DIDEOXYGALACTOSE TRANSAMINASE"/>
    <property type="match status" value="1"/>
</dbReference>